<name>A0A410WZF3_9BACL</name>
<dbReference type="GO" id="GO:0003700">
    <property type="term" value="F:DNA-binding transcription factor activity"/>
    <property type="evidence" value="ECO:0007669"/>
    <property type="project" value="TreeGrafter"/>
</dbReference>
<dbReference type="OrthoDB" id="9808360at2"/>
<reference evidence="1 4" key="2">
    <citation type="submission" date="2022-05" db="EMBL/GenBank/DDBJ databases">
        <title>Genome Sequencing of Bee-Associated Microbes.</title>
        <authorList>
            <person name="Dunlap C."/>
        </authorList>
    </citation>
    <scope>NUCLEOTIDE SEQUENCE [LARGE SCALE GENOMIC DNA]</scope>
    <source>
        <strain evidence="1 4">NRRL B-23120</strain>
    </source>
</reference>
<dbReference type="Proteomes" id="UP000288943">
    <property type="component" value="Chromosome"/>
</dbReference>
<dbReference type="PANTHER" id="PTHR33221:SF9">
    <property type="entry name" value="RRF2 FAMILY PROTEIN"/>
    <property type="match status" value="1"/>
</dbReference>
<evidence type="ECO:0000313" key="3">
    <source>
        <dbReference type="Proteomes" id="UP000288943"/>
    </source>
</evidence>
<evidence type="ECO:0000313" key="2">
    <source>
        <dbReference type="EMBL" id="QAV19592.1"/>
    </source>
</evidence>
<dbReference type="PROSITE" id="PS01332">
    <property type="entry name" value="HTH_RRF2_1"/>
    <property type="match status" value="1"/>
</dbReference>
<dbReference type="GO" id="GO:0005829">
    <property type="term" value="C:cytosol"/>
    <property type="evidence" value="ECO:0007669"/>
    <property type="project" value="TreeGrafter"/>
</dbReference>
<dbReference type="AlphaFoldDB" id="A0A410WZF3"/>
<dbReference type="InterPro" id="IPR036388">
    <property type="entry name" value="WH-like_DNA-bd_sf"/>
</dbReference>
<dbReference type="InterPro" id="IPR036390">
    <property type="entry name" value="WH_DNA-bd_sf"/>
</dbReference>
<dbReference type="Proteomes" id="UP001527202">
    <property type="component" value="Unassembled WGS sequence"/>
</dbReference>
<evidence type="ECO:0000313" key="1">
    <source>
        <dbReference type="EMBL" id="MCY9596586.1"/>
    </source>
</evidence>
<proteinExistence type="predicted"/>
<dbReference type="RefSeq" id="WP_042226835.1">
    <property type="nucleotide sequence ID" value="NZ_CP026520.1"/>
</dbReference>
<protein>
    <submittedName>
        <fullName evidence="2">Rrf2 family transcriptional regulator</fullName>
    </submittedName>
</protein>
<keyword evidence="4" id="KW-1185">Reference proteome</keyword>
<gene>
    <name evidence="1" type="ORF">M5X16_12460</name>
    <name evidence="2" type="ORF">PC41400_18755</name>
</gene>
<dbReference type="EMBL" id="JAMDMJ010000013">
    <property type="protein sequence ID" value="MCY9596586.1"/>
    <property type="molecule type" value="Genomic_DNA"/>
</dbReference>
<dbReference type="KEGG" id="pchi:PC41400_18755"/>
<dbReference type="Pfam" id="PF02082">
    <property type="entry name" value="Rrf2"/>
    <property type="match status" value="1"/>
</dbReference>
<reference evidence="2 3" key="1">
    <citation type="submission" date="2018-01" db="EMBL/GenBank/DDBJ databases">
        <title>The whole genome sequencing and assembly of Paenibacillus chitinolyticus KCCM 41400 strain.</title>
        <authorList>
            <person name="Kim J.-Y."/>
            <person name="Park M.-K."/>
            <person name="Lee Y.-J."/>
            <person name="Yi H."/>
            <person name="Bahn Y.-S."/>
            <person name="Kim J.F."/>
            <person name="Lee D.-W."/>
        </authorList>
    </citation>
    <scope>NUCLEOTIDE SEQUENCE [LARGE SCALE GENOMIC DNA]</scope>
    <source>
        <strain evidence="2 3">KCCM 41400</strain>
    </source>
</reference>
<dbReference type="InterPro" id="IPR030489">
    <property type="entry name" value="TR_Rrf2-type_CS"/>
</dbReference>
<accession>A0A410WZF3</accession>
<dbReference type="Gene3D" id="1.10.10.10">
    <property type="entry name" value="Winged helix-like DNA-binding domain superfamily/Winged helix DNA-binding domain"/>
    <property type="match status" value="1"/>
</dbReference>
<organism evidence="2 3">
    <name type="scientific">Paenibacillus chitinolyticus</name>
    <dbReference type="NCBI Taxonomy" id="79263"/>
    <lineage>
        <taxon>Bacteria</taxon>
        <taxon>Bacillati</taxon>
        <taxon>Bacillota</taxon>
        <taxon>Bacilli</taxon>
        <taxon>Bacillales</taxon>
        <taxon>Paenibacillaceae</taxon>
        <taxon>Paenibacillus</taxon>
    </lineage>
</organism>
<dbReference type="PANTHER" id="PTHR33221">
    <property type="entry name" value="WINGED HELIX-TURN-HELIX TRANSCRIPTIONAL REGULATOR, RRF2 FAMILY"/>
    <property type="match status" value="1"/>
</dbReference>
<dbReference type="PROSITE" id="PS51197">
    <property type="entry name" value="HTH_RRF2_2"/>
    <property type="match status" value="1"/>
</dbReference>
<sequence length="163" mass="18104">MQFSKSTGYALHALIHLAHTERGRNVGIKELSAWLGVSESYLSKIMSKLRQDGIVRAVPGASGGYELARETDQITFLDVIQVIEGRQHMYECFKISEDHHPMFFESEVLEPESSDGTGSRECLVKKVMIGAERHLNDYLRSHTIQSVLDSASAGNGKGINKKP</sequence>
<dbReference type="InterPro" id="IPR000944">
    <property type="entry name" value="Tscrpt_reg_Rrf2"/>
</dbReference>
<evidence type="ECO:0000313" key="4">
    <source>
        <dbReference type="Proteomes" id="UP001527202"/>
    </source>
</evidence>
<dbReference type="SUPFAM" id="SSF46785">
    <property type="entry name" value="Winged helix' DNA-binding domain"/>
    <property type="match status" value="1"/>
</dbReference>
<dbReference type="GeneID" id="95376837"/>
<dbReference type="EMBL" id="CP026520">
    <property type="protein sequence ID" value="QAV19592.1"/>
    <property type="molecule type" value="Genomic_DNA"/>
</dbReference>
<dbReference type="NCBIfam" id="TIGR00738">
    <property type="entry name" value="rrf2_super"/>
    <property type="match status" value="1"/>
</dbReference>